<dbReference type="SUPFAM" id="SSF53474">
    <property type="entry name" value="alpha/beta-Hydrolases"/>
    <property type="match status" value="4"/>
</dbReference>
<comment type="similarity">
    <text evidence="1">Belongs to the type-B carboxylesterase/lipase family.</text>
</comment>
<feature type="domain" description="Carboxylesterase type B" evidence="5">
    <location>
        <begin position="571"/>
        <end position="1041"/>
    </location>
</feature>
<evidence type="ECO:0000256" key="4">
    <source>
        <dbReference type="SAM" id="SignalP"/>
    </source>
</evidence>
<evidence type="ECO:0000259" key="5">
    <source>
        <dbReference type="Pfam" id="PF00135"/>
    </source>
</evidence>
<dbReference type="OrthoDB" id="408631at2759"/>
<dbReference type="GO" id="GO:0016787">
    <property type="term" value="F:hydrolase activity"/>
    <property type="evidence" value="ECO:0007669"/>
    <property type="project" value="UniProtKB-KW"/>
</dbReference>
<dbReference type="STRING" id="6526.A0A2C9KB77"/>
<feature type="domain" description="Carboxylesterase type B" evidence="5">
    <location>
        <begin position="1118"/>
        <end position="1619"/>
    </location>
</feature>
<sequence>MASPSLTHYLLILITSGYIAKSHGQVFSVASTKYGPVRGVAVGNGSERIFIYRGIPYAKPPTGHLRLKSPEPPDSWSVTKDAILPPLDCMQSLRYGIHRNIIEDCLYLNVFSPSSGSNTTRLPVMVWIFGGGFTLGSASVYDGSLLARKGVVVITFNYRLDAFGFLSTEDDVIPGNFGLLDQIFALKWVKENIANFDGDPDQVTIFGESAGACSFSILTLSPLTKGLFKRAIMESGSSLSPWCIYLPKSKLSARTLATKIGSKVNCTISSSDQYLNCLQNVDAHQILQASYEVQQSTEFGMILLPRIEQIFGVLPALPTDLLEHGSYEHVDTIRGFNSNEAGALKENFTIGTTPEEAKAMILQNLLGIFNLTDKETLVRQFEDVYLTNASDPTLLLQRASDATTDFFYSAPAIEEMILMSKVASDKNHYFYQFNYRKSSSLLPIWATAEHTDELYFVFGNFNNSFWGSNPPSQDDLLVSQQLMTLWTNFAKTGNPTSSLPSGVTWWPAFNKDVDFRLLKIDKVSKVEITDRLKAVELFKGLLPISENKVDNIVVGYVFFNNDIKKHRSLFTGNLRLKRPQQPESWSTTKDALHQSYDCMQSPWFGLEEFGVHRNLSEDCLYLNVFSPSSGTNSTLLPVMVWIYGGGFNMGTSSPYDGTALAKKGVVVVTFNYRLDAFGFLSTEDDVIPGNFGLLDQIFALKWVKENIANFGGDPEKVTIFGESAGACSVSILTLSPLTKGLFKRVIMESGSVLSPWCVKYPTSTFPHHTIAAMVGSKVNCSVEPSDHYLQCLQSIDSKELLQASYDVQKASYVELILTPRVEQVFNVLPDLPRRLLDSGHFEHVDSIRGFNSNELALLKENFTHGATLDEVKSDLLPIFLAYTKWPDKGSIVAQIEELYFKNVSDPILTLHRASDVISDFTFVFPALLESISAADSARNRNNYVYEFSYRKSDSALPDWATSAHADEIIFVFGESYKPVVGLTQFSQDDLAIANEVMTLWTNFAKSGDPTSPESVEAAAWPTFSGTDQHFLQISKVPTVSLAGRQEAISLYRNILTIMETNPNSVVKAYFISVVKVHLKSASHLMLLVMLSLMIHWFLQGITLISLVRVLVEAESYSVTRTKYGPVRGVTVEEGQEKMSTYWGVPFAKPPTGNLRLKSPQPPDSWFATRDAIHPQSDCFQMIGFDIPMNISEDCLYLNIFTPSSETNSTLLPVMVWIYGGGFTQGSSVPYDGEALVRNGVVFVTINYRLDAFGFLSTEDEVIPGNFGLLDQIFALKWVKENIANFGGDPDQVTIFGESAGACSVSILTLSPLAKGLFKRAIMESGSALSPWCMAYPKSSLQPRKAAALIGAKVGCYFSDHSSQFLDCVQNVSAQALLNASIDVQTDQFTGRLLKVHQPRVETSFGVLPDFPQTLLTSGHYDHFEAIRGFNRNENGALKIDFTSGATRQEFRNFMMGKLSLFNIDQSTRDNLIATYEALYLTNISDPIKILQKSSEASSDISFALPALLETDLAVRAMPNTKQFVYEFNYRQSISTLPLWATAEHTNELPFVFHAFQFPFWSRTAQATANDLSVSDQVIALWTNFAKTGNPTSTRPTGATSWSPYTVTQPDLLQIDIESKTIMGNRSMSLGLYLNLVNVISSQVDQVVVVLATSLTMRFFACLAAFCQLLVLTRSQVYNIARTKYGPIRGVAAGTGADQIYKYWGVPFAKPPTGDLRFKQPQEPDTWTAPRDALSPSRDCMQILRYGVEKLGVQVNISEDCLYLNVFTPSTGTNTTLLPVMVWIYGGGFIMGSSAIYDGAALARKGVVVVTFNYRLDAFGFLSTEDDVIPGNFGLLDQIFALKWVKENIANFGGDPDQVTIFGESAGACSVSILTLSPLAKGLFKRAIMESGSSMAPWCVSYPKTNLPPKKTAALIGSKVNCNFPDDSRQLFNCLQKVNGANLLNASVEVQYELLNGVVTEVLSPRVETTFGVLPNLPKTLLTSGQYDHFEAIRGFNSNEEGAMKPNFTSGATRQEFRKFIADDLYPFDLSSTDDVINRFEAFYLSNISDPIQILQKSSEASSDFKFVLPALYETQLASGAIQDKKQFLYEFNYRQSVSTLPPWATSAHTDELPFVFRSFNFPLWLSTSQPTSDDLGVSDQIITMWTNFAKTGNPLSTLPTGTTSWPGYTNSNTELLKIGKESKVVPAGRTIAVGYYADFVTDISTKGSQVVVG</sequence>
<evidence type="ECO:0000256" key="3">
    <source>
        <dbReference type="ARBA" id="ARBA00022801"/>
    </source>
</evidence>
<proteinExistence type="inferred from homology"/>
<dbReference type="PROSITE" id="PS00941">
    <property type="entry name" value="CARBOXYLESTERASE_B_2"/>
    <property type="match status" value="4"/>
</dbReference>
<dbReference type="EnsemblMetazoa" id="BGLB017165-RA">
    <property type="protein sequence ID" value="BGLB017165-PA"/>
    <property type="gene ID" value="BGLB017165"/>
</dbReference>
<feature type="domain" description="Carboxylesterase type B" evidence="5">
    <location>
        <begin position="29"/>
        <end position="525"/>
    </location>
</feature>
<evidence type="ECO:0000313" key="6">
    <source>
        <dbReference type="EnsemblMetazoa" id="BGLB017165-PA"/>
    </source>
</evidence>
<dbReference type="PROSITE" id="PS00122">
    <property type="entry name" value="CARBOXYLESTERASE_B_1"/>
    <property type="match status" value="3"/>
</dbReference>
<evidence type="ECO:0000256" key="1">
    <source>
        <dbReference type="ARBA" id="ARBA00005964"/>
    </source>
</evidence>
<dbReference type="InterPro" id="IPR029058">
    <property type="entry name" value="AB_hydrolase_fold"/>
</dbReference>
<accession>A0A2C9KB77</accession>
<dbReference type="InterPro" id="IPR051093">
    <property type="entry name" value="Neuroligin/BSAL"/>
</dbReference>
<dbReference type="Proteomes" id="UP000076420">
    <property type="component" value="Unassembled WGS sequence"/>
</dbReference>
<dbReference type="Pfam" id="PF00135">
    <property type="entry name" value="COesterase"/>
    <property type="match status" value="4"/>
</dbReference>
<dbReference type="VEuPathDB" id="VectorBase:BGLAX_044960"/>
<organism evidence="6 7">
    <name type="scientific">Biomphalaria glabrata</name>
    <name type="common">Bloodfluke planorb</name>
    <name type="synonym">Freshwater snail</name>
    <dbReference type="NCBI Taxonomy" id="6526"/>
    <lineage>
        <taxon>Eukaryota</taxon>
        <taxon>Metazoa</taxon>
        <taxon>Spiralia</taxon>
        <taxon>Lophotrochozoa</taxon>
        <taxon>Mollusca</taxon>
        <taxon>Gastropoda</taxon>
        <taxon>Heterobranchia</taxon>
        <taxon>Euthyneura</taxon>
        <taxon>Panpulmonata</taxon>
        <taxon>Hygrophila</taxon>
        <taxon>Lymnaeoidea</taxon>
        <taxon>Planorbidae</taxon>
        <taxon>Biomphalaria</taxon>
    </lineage>
</organism>
<dbReference type="InterPro" id="IPR019826">
    <property type="entry name" value="Carboxylesterase_B_AS"/>
</dbReference>
<protein>
    <recommendedName>
        <fullName evidence="5">Carboxylesterase type B domain-containing protein</fullName>
    </recommendedName>
</protein>
<reference evidence="6" key="1">
    <citation type="submission" date="2020-05" db="UniProtKB">
        <authorList>
            <consortium name="EnsemblMetazoa"/>
        </authorList>
    </citation>
    <scope>IDENTIFICATION</scope>
    <source>
        <strain evidence="6">BB02</strain>
    </source>
</reference>
<dbReference type="VEuPathDB" id="VectorBase:BGLB017165"/>
<keyword evidence="2 4" id="KW-0732">Signal</keyword>
<dbReference type="Gene3D" id="3.40.50.1820">
    <property type="entry name" value="alpha/beta hydrolase"/>
    <property type="match status" value="4"/>
</dbReference>
<dbReference type="PANTHER" id="PTHR43903">
    <property type="entry name" value="NEUROLIGIN"/>
    <property type="match status" value="1"/>
</dbReference>
<feature type="signal peptide" evidence="4">
    <location>
        <begin position="1"/>
        <end position="24"/>
    </location>
</feature>
<evidence type="ECO:0000256" key="2">
    <source>
        <dbReference type="ARBA" id="ARBA00022729"/>
    </source>
</evidence>
<dbReference type="InterPro" id="IPR002018">
    <property type="entry name" value="CarbesteraseB"/>
</dbReference>
<dbReference type="InterPro" id="IPR019819">
    <property type="entry name" value="Carboxylesterase_B_CS"/>
</dbReference>
<dbReference type="FunFam" id="3.40.50.1820:FF:000127">
    <property type="entry name" value="Thyroglobulin"/>
    <property type="match status" value="4"/>
</dbReference>
<feature type="domain" description="Carboxylesterase type B" evidence="5">
    <location>
        <begin position="1679"/>
        <end position="2183"/>
    </location>
</feature>
<evidence type="ECO:0000313" key="7">
    <source>
        <dbReference type="Proteomes" id="UP000076420"/>
    </source>
</evidence>
<name>A0A2C9KB77_BIOGL</name>
<feature type="chain" id="PRO_5012677363" description="Carboxylesterase type B domain-containing protein" evidence="4">
    <location>
        <begin position="25"/>
        <end position="2213"/>
    </location>
</feature>
<dbReference type="KEGG" id="bgt:106065808"/>
<keyword evidence="3" id="KW-0378">Hydrolase</keyword>
<gene>
    <name evidence="6" type="primary">106065808</name>
</gene>